<dbReference type="OrthoDB" id="5327538at2759"/>
<organism evidence="4 5">
    <name type="scientific">Lentinus brumalis</name>
    <dbReference type="NCBI Taxonomy" id="2498619"/>
    <lineage>
        <taxon>Eukaryota</taxon>
        <taxon>Fungi</taxon>
        <taxon>Dikarya</taxon>
        <taxon>Basidiomycota</taxon>
        <taxon>Agaricomycotina</taxon>
        <taxon>Agaricomycetes</taxon>
        <taxon>Polyporales</taxon>
        <taxon>Polyporaceae</taxon>
        <taxon>Lentinus</taxon>
    </lineage>
</organism>
<dbReference type="FunFam" id="3.40.50.720:FF:000084">
    <property type="entry name" value="Short-chain dehydrogenase reductase"/>
    <property type="match status" value="1"/>
</dbReference>
<keyword evidence="3" id="KW-0560">Oxidoreductase</keyword>
<dbReference type="PROSITE" id="PS00061">
    <property type="entry name" value="ADH_SHORT"/>
    <property type="match status" value="1"/>
</dbReference>
<protein>
    <submittedName>
        <fullName evidence="4">NAD-P-binding protein</fullName>
    </submittedName>
</protein>
<dbReference type="Pfam" id="PF13561">
    <property type="entry name" value="adh_short_C2"/>
    <property type="match status" value="1"/>
</dbReference>
<accession>A0A371DEG9</accession>
<dbReference type="PRINTS" id="PR00080">
    <property type="entry name" value="SDRFAMILY"/>
</dbReference>
<dbReference type="InterPro" id="IPR002347">
    <property type="entry name" value="SDR_fam"/>
</dbReference>
<dbReference type="NCBIfam" id="NF005559">
    <property type="entry name" value="PRK07231.1"/>
    <property type="match status" value="1"/>
</dbReference>
<comment type="similarity">
    <text evidence="1">Belongs to the short-chain dehydrogenases/reductases (SDR) family.</text>
</comment>
<evidence type="ECO:0000256" key="2">
    <source>
        <dbReference type="ARBA" id="ARBA00022857"/>
    </source>
</evidence>
<keyword evidence="2" id="KW-0521">NADP</keyword>
<dbReference type="Proteomes" id="UP000256964">
    <property type="component" value="Unassembled WGS sequence"/>
</dbReference>
<dbReference type="PRINTS" id="PR00081">
    <property type="entry name" value="GDHRDH"/>
</dbReference>
<name>A0A371DEG9_9APHY</name>
<evidence type="ECO:0000256" key="3">
    <source>
        <dbReference type="ARBA" id="ARBA00023002"/>
    </source>
</evidence>
<evidence type="ECO:0000313" key="4">
    <source>
        <dbReference type="EMBL" id="RDX50944.1"/>
    </source>
</evidence>
<dbReference type="SUPFAM" id="SSF51735">
    <property type="entry name" value="NAD(P)-binding Rossmann-fold domains"/>
    <property type="match status" value="1"/>
</dbReference>
<dbReference type="InterPro" id="IPR036291">
    <property type="entry name" value="NAD(P)-bd_dom_sf"/>
</dbReference>
<dbReference type="Gene3D" id="3.40.50.720">
    <property type="entry name" value="NAD(P)-binding Rossmann-like Domain"/>
    <property type="match status" value="1"/>
</dbReference>
<keyword evidence="5" id="KW-1185">Reference proteome</keyword>
<sequence length="251" mass="26283">MSLPLSGKVAIVTGSSRSIGASIATKLASQGANVVINYVSGASAAQGVADEINAKGVGKAITVQADVSTVADNKRLVEETLRQLGRLDIVVLNAGVMDMKSPADVTEADFDRHYNTNVKGPFFLAQAAAPHLTAGGRVVFFSSSLASASAVTPNYMLYVSTKGAVEQISRTLAKELGARNITVNTIAPGPIDTDMFRLNKTEQQINFFAGLHPPKRLGKPEEVANVVAFLAGPEASWVNGQTLRVNGGFVV</sequence>
<dbReference type="InterPro" id="IPR020904">
    <property type="entry name" value="Sc_DH/Rdtase_CS"/>
</dbReference>
<dbReference type="EMBL" id="KZ857397">
    <property type="protein sequence ID" value="RDX50944.1"/>
    <property type="molecule type" value="Genomic_DNA"/>
</dbReference>
<dbReference type="GO" id="GO:0016614">
    <property type="term" value="F:oxidoreductase activity, acting on CH-OH group of donors"/>
    <property type="evidence" value="ECO:0007669"/>
    <property type="project" value="UniProtKB-ARBA"/>
</dbReference>
<reference evidence="4 5" key="1">
    <citation type="journal article" date="2018" name="Biotechnol. Biofuels">
        <title>Integrative visual omics of the white-rot fungus Polyporus brumalis exposes the biotechnological potential of its oxidative enzymes for delignifying raw plant biomass.</title>
        <authorList>
            <person name="Miyauchi S."/>
            <person name="Rancon A."/>
            <person name="Drula E."/>
            <person name="Hage H."/>
            <person name="Chaduli D."/>
            <person name="Favel A."/>
            <person name="Grisel S."/>
            <person name="Henrissat B."/>
            <person name="Herpoel-Gimbert I."/>
            <person name="Ruiz-Duenas F.J."/>
            <person name="Chevret D."/>
            <person name="Hainaut M."/>
            <person name="Lin J."/>
            <person name="Wang M."/>
            <person name="Pangilinan J."/>
            <person name="Lipzen A."/>
            <person name="Lesage-Meessen L."/>
            <person name="Navarro D."/>
            <person name="Riley R."/>
            <person name="Grigoriev I.V."/>
            <person name="Zhou S."/>
            <person name="Raouche S."/>
            <person name="Rosso M.N."/>
        </authorList>
    </citation>
    <scope>NUCLEOTIDE SEQUENCE [LARGE SCALE GENOMIC DNA]</scope>
    <source>
        <strain evidence="4 5">BRFM 1820</strain>
    </source>
</reference>
<evidence type="ECO:0000313" key="5">
    <source>
        <dbReference type="Proteomes" id="UP000256964"/>
    </source>
</evidence>
<evidence type="ECO:0000256" key="1">
    <source>
        <dbReference type="ARBA" id="ARBA00006484"/>
    </source>
</evidence>
<dbReference type="PANTHER" id="PTHR48107">
    <property type="entry name" value="NADPH-DEPENDENT ALDEHYDE REDUCTASE-LIKE PROTEIN, CHLOROPLASTIC-RELATED"/>
    <property type="match status" value="1"/>
</dbReference>
<gene>
    <name evidence="4" type="ORF">OH76DRAFT_1481991</name>
</gene>
<dbReference type="AlphaFoldDB" id="A0A371DEG9"/>
<dbReference type="STRING" id="139420.A0A371DEG9"/>
<dbReference type="PANTHER" id="PTHR48107:SF7">
    <property type="entry name" value="RE15974P"/>
    <property type="match status" value="1"/>
</dbReference>
<proteinExistence type="inferred from homology"/>